<dbReference type="SUPFAM" id="SSF51905">
    <property type="entry name" value="FAD/NAD(P)-binding domain"/>
    <property type="match status" value="1"/>
</dbReference>
<keyword evidence="6" id="KW-0560">Oxidoreductase</keyword>
<keyword evidence="9" id="KW-1133">Transmembrane helix</keyword>
<dbReference type="InterPro" id="IPR017046">
    <property type="entry name" value="Prenylcysteine_Oxase1"/>
</dbReference>
<dbReference type="Gene3D" id="3.50.50.60">
    <property type="entry name" value="FAD/NAD(P)-binding domain"/>
    <property type="match status" value="1"/>
</dbReference>
<evidence type="ECO:0000256" key="9">
    <source>
        <dbReference type="SAM" id="Phobius"/>
    </source>
</evidence>
<accession>A0A8H2ZVK6</accession>
<evidence type="ECO:0000256" key="5">
    <source>
        <dbReference type="ARBA" id="ARBA00022827"/>
    </source>
</evidence>
<evidence type="ECO:0000256" key="6">
    <source>
        <dbReference type="ARBA" id="ARBA00023002"/>
    </source>
</evidence>
<dbReference type="PANTHER" id="PTHR15944">
    <property type="entry name" value="FARNESYLCYSTEINE LYASE"/>
    <property type="match status" value="1"/>
</dbReference>
<evidence type="ECO:0000256" key="3">
    <source>
        <dbReference type="ARBA" id="ARBA00022630"/>
    </source>
</evidence>
<name>A0A8H2ZVK6_9HELO</name>
<sequence length="603" mass="67626">MSSKMDNAAPPPYSSESLPRYSEISPLIPRSCQYSVSNSQYRKDQEESIGKILLSYVSSALIFVFFIIGFYHVILKSVLGDRNDSEIQVVNFKVGIIGAGPAGIAAAQGVRDGVSALDRKFKDRNVDIQVEIIIFEEKSRIGGRMVVEGTDGMEIEVEDVASGVFNTGLFNIIGGMSDLERKNELISESEDIGMGKVGYFDTNHIITETYRPYATTPWSHYLSLVWKYGSSVWRAPKIPVGTMKSFNTFLRSMNDERISISSVKEIISKMSQQHTYLSFSVPATERLEKNGIGNNYIRDVLAPQVRRHTGQSIEQISDLALSMALEREEMGSQKAVNNGIFQMMMEKSLQNSKATIRLGARVKKARWEEITEDYEAWLIELENATNKDEPPTIEILDKLIIATPLNYTELLGESNDHDSISNLDISQDIEYQPVYITFFTTSSLLKSTTPLPSQLLPIIDNTQPPTSPHNTIIELTLLRPLNPSSSPSNQTQTSPPPKYLYKLLTSTPLPLTLLITTLALPENIIERESWIQWEISHAYPRMWSWSRGSGDGEFQVGKQVWRANSNEAEGCWEVGLWGWEGGGVGEERRMRGEGGEEGRRRGD</sequence>
<dbReference type="EMBL" id="CAJHIA010000036">
    <property type="protein sequence ID" value="CAD6453058.1"/>
    <property type="molecule type" value="Genomic_DNA"/>
</dbReference>
<dbReference type="GO" id="GO:0030328">
    <property type="term" value="P:prenylcysteine catabolic process"/>
    <property type="evidence" value="ECO:0007669"/>
    <property type="project" value="InterPro"/>
</dbReference>
<dbReference type="OrthoDB" id="437369at2759"/>
<dbReference type="Proteomes" id="UP000624404">
    <property type="component" value="Unassembled WGS sequence"/>
</dbReference>
<organism evidence="11 12">
    <name type="scientific">Sclerotinia trifoliorum</name>
    <dbReference type="NCBI Taxonomy" id="28548"/>
    <lineage>
        <taxon>Eukaryota</taxon>
        <taxon>Fungi</taxon>
        <taxon>Dikarya</taxon>
        <taxon>Ascomycota</taxon>
        <taxon>Pezizomycotina</taxon>
        <taxon>Leotiomycetes</taxon>
        <taxon>Helotiales</taxon>
        <taxon>Sclerotiniaceae</taxon>
        <taxon>Sclerotinia</taxon>
    </lineage>
</organism>
<evidence type="ECO:0000256" key="2">
    <source>
        <dbReference type="ARBA" id="ARBA00009967"/>
    </source>
</evidence>
<keyword evidence="4" id="KW-0732">Signal</keyword>
<evidence type="ECO:0000313" key="12">
    <source>
        <dbReference type="Proteomes" id="UP000624404"/>
    </source>
</evidence>
<comment type="similarity">
    <text evidence="2">Belongs to the prenylcysteine oxidase family.</text>
</comment>
<keyword evidence="9" id="KW-0472">Membrane</keyword>
<dbReference type="AlphaFoldDB" id="A0A8H2ZVK6"/>
<feature type="domain" description="Prenylcysteine lyase" evidence="10">
    <location>
        <begin position="218"/>
        <end position="541"/>
    </location>
</feature>
<dbReference type="InterPro" id="IPR010795">
    <property type="entry name" value="Prenylcys_lyase"/>
</dbReference>
<feature type="transmembrane region" description="Helical" evidence="9">
    <location>
        <begin position="52"/>
        <end position="74"/>
    </location>
</feature>
<evidence type="ECO:0000256" key="8">
    <source>
        <dbReference type="SAM" id="MobiDB-lite"/>
    </source>
</evidence>
<keyword evidence="9" id="KW-0812">Transmembrane</keyword>
<dbReference type="Pfam" id="PF07156">
    <property type="entry name" value="Prenylcys_lyase"/>
    <property type="match status" value="1"/>
</dbReference>
<comment type="cofactor">
    <cofactor evidence="1">
        <name>FAD</name>
        <dbReference type="ChEBI" id="CHEBI:57692"/>
    </cofactor>
</comment>
<dbReference type="InterPro" id="IPR036188">
    <property type="entry name" value="FAD/NAD-bd_sf"/>
</dbReference>
<reference evidence="11" key="1">
    <citation type="submission" date="2020-10" db="EMBL/GenBank/DDBJ databases">
        <authorList>
            <person name="Kusch S."/>
        </authorList>
    </citation>
    <scope>NUCLEOTIDE SEQUENCE</scope>
    <source>
        <strain evidence="11">SwB9</strain>
    </source>
</reference>
<gene>
    <name evidence="11" type="ORF">SCLTRI_LOCUS9866</name>
</gene>
<evidence type="ECO:0000256" key="1">
    <source>
        <dbReference type="ARBA" id="ARBA00001974"/>
    </source>
</evidence>
<dbReference type="GO" id="GO:0001735">
    <property type="term" value="F:prenylcysteine oxidase activity"/>
    <property type="evidence" value="ECO:0007669"/>
    <property type="project" value="InterPro"/>
</dbReference>
<evidence type="ECO:0000259" key="10">
    <source>
        <dbReference type="Pfam" id="PF07156"/>
    </source>
</evidence>
<feature type="region of interest" description="Disordered" evidence="8">
    <location>
        <begin position="1"/>
        <end position="20"/>
    </location>
</feature>
<dbReference type="GO" id="GO:0030327">
    <property type="term" value="P:prenylated protein catabolic process"/>
    <property type="evidence" value="ECO:0007669"/>
    <property type="project" value="TreeGrafter"/>
</dbReference>
<keyword evidence="5" id="KW-0274">FAD</keyword>
<evidence type="ECO:0000256" key="7">
    <source>
        <dbReference type="ARBA" id="ARBA00023180"/>
    </source>
</evidence>
<evidence type="ECO:0000313" key="11">
    <source>
        <dbReference type="EMBL" id="CAD6453058.1"/>
    </source>
</evidence>
<keyword evidence="7" id="KW-0325">Glycoprotein</keyword>
<comment type="caution">
    <text evidence="11">The sequence shown here is derived from an EMBL/GenBank/DDBJ whole genome shotgun (WGS) entry which is preliminary data.</text>
</comment>
<keyword evidence="12" id="KW-1185">Reference proteome</keyword>
<keyword evidence="3" id="KW-0285">Flavoprotein</keyword>
<dbReference type="PANTHER" id="PTHR15944:SF0">
    <property type="entry name" value="PRENYLCYSTEINE LYASE DOMAIN-CONTAINING PROTEIN"/>
    <property type="match status" value="1"/>
</dbReference>
<evidence type="ECO:0000256" key="4">
    <source>
        <dbReference type="ARBA" id="ARBA00022729"/>
    </source>
</evidence>
<proteinExistence type="inferred from homology"/>
<protein>
    <submittedName>
        <fullName evidence="11">3c8283ca-8037-42e3-80eb-1736a7fb9aad</fullName>
    </submittedName>
</protein>